<sequence>MYPFLNYYTPQVSKKIIIKEAKISNIRQIYSCNKKCLPISYNLESYFNFILSDDSIVLIAERNSELIGYIIGTYHQSIKGFHIISFAVYPKFRRLKIGSKLMANIIKLAINKYDHLKKISLYASCHNYIGHQFYLGQGFCIVKIIKNYYSHSDNAFVFEKTLN</sequence>
<dbReference type="Gene3D" id="3.40.630.30">
    <property type="match status" value="1"/>
</dbReference>
<keyword evidence="1 4" id="KW-0808">Transferase</keyword>
<dbReference type="InterPro" id="IPR000182">
    <property type="entry name" value="GNAT_dom"/>
</dbReference>
<dbReference type="GO" id="GO:0004596">
    <property type="term" value="F:protein-N-terminal amino-acid acetyltransferase activity"/>
    <property type="evidence" value="ECO:0007669"/>
    <property type="project" value="InterPro"/>
</dbReference>
<dbReference type="Pfam" id="PF00583">
    <property type="entry name" value="Acetyltransf_1"/>
    <property type="match status" value="1"/>
</dbReference>
<protein>
    <submittedName>
        <fullName evidence="4">Acetyltransferase (GNAT) family</fullName>
    </submittedName>
</protein>
<dbReference type="EMBL" id="CABVLZ010000004">
    <property type="protein sequence ID" value="VVU95503.1"/>
    <property type="molecule type" value="Genomic_DNA"/>
</dbReference>
<proteinExistence type="predicted"/>
<dbReference type="SUPFAM" id="SSF55729">
    <property type="entry name" value="Acyl-CoA N-acyltransferases (Nat)"/>
    <property type="match status" value="1"/>
</dbReference>
<evidence type="ECO:0000256" key="2">
    <source>
        <dbReference type="ARBA" id="ARBA00023315"/>
    </source>
</evidence>
<organism evidence="4">
    <name type="scientific">seawater metagenome</name>
    <dbReference type="NCBI Taxonomy" id="1561972"/>
    <lineage>
        <taxon>unclassified sequences</taxon>
        <taxon>metagenomes</taxon>
        <taxon>ecological metagenomes</taxon>
    </lineage>
</organism>
<evidence type="ECO:0000313" key="4">
    <source>
        <dbReference type="EMBL" id="VVU95503.1"/>
    </source>
</evidence>
<dbReference type="AlphaFoldDB" id="A0A5E8CJB7"/>
<dbReference type="PANTHER" id="PTHR23091:SF4">
    <property type="entry name" value="N-TERMINAL AMINO-ACID N(ALPHA)-ACETYLTRANSFERASE NATA"/>
    <property type="match status" value="1"/>
</dbReference>
<gene>
    <name evidence="4" type="ORF">CPAV1605_1254</name>
</gene>
<dbReference type="GO" id="GO:0031415">
    <property type="term" value="C:NatA complex"/>
    <property type="evidence" value="ECO:0007669"/>
    <property type="project" value="InterPro"/>
</dbReference>
<dbReference type="CDD" id="cd04301">
    <property type="entry name" value="NAT_SF"/>
    <property type="match status" value="1"/>
</dbReference>
<evidence type="ECO:0000256" key="1">
    <source>
        <dbReference type="ARBA" id="ARBA00022679"/>
    </source>
</evidence>
<evidence type="ECO:0000259" key="3">
    <source>
        <dbReference type="PROSITE" id="PS51186"/>
    </source>
</evidence>
<reference evidence="4" key="1">
    <citation type="submission" date="2019-09" db="EMBL/GenBank/DDBJ databases">
        <authorList>
            <person name="Needham M D."/>
        </authorList>
    </citation>
    <scope>NUCLEOTIDE SEQUENCE</scope>
</reference>
<dbReference type="PANTHER" id="PTHR23091">
    <property type="entry name" value="N-TERMINAL ACETYLTRANSFERASE"/>
    <property type="match status" value="1"/>
</dbReference>
<dbReference type="PROSITE" id="PS51186">
    <property type="entry name" value="GNAT"/>
    <property type="match status" value="1"/>
</dbReference>
<accession>A0A5E8CJB7</accession>
<name>A0A5E8CJB7_9ZZZZ</name>
<dbReference type="InterPro" id="IPR045047">
    <property type="entry name" value="Ard1-like"/>
</dbReference>
<keyword evidence="2" id="KW-0012">Acyltransferase</keyword>
<feature type="domain" description="N-acetyltransferase" evidence="3">
    <location>
        <begin position="16"/>
        <end position="163"/>
    </location>
</feature>
<dbReference type="InterPro" id="IPR016181">
    <property type="entry name" value="Acyl_CoA_acyltransferase"/>
</dbReference>